<dbReference type="InterPro" id="IPR025789">
    <property type="entry name" value="DOT1_dom"/>
</dbReference>
<keyword evidence="6 11" id="KW-0949">S-adenosyl-L-methionine</keyword>
<organism evidence="13 14">
    <name type="scientific">Wallemia mellicola</name>
    <dbReference type="NCBI Taxonomy" id="1708541"/>
    <lineage>
        <taxon>Eukaryota</taxon>
        <taxon>Fungi</taxon>
        <taxon>Dikarya</taxon>
        <taxon>Basidiomycota</taxon>
        <taxon>Wallemiomycotina</taxon>
        <taxon>Wallemiomycetes</taxon>
        <taxon>Wallemiales</taxon>
        <taxon>Wallemiaceae</taxon>
        <taxon>Wallemia</taxon>
    </lineage>
</organism>
<keyword evidence="8 11" id="KW-0539">Nucleus</keyword>
<dbReference type="Proteomes" id="UP000305647">
    <property type="component" value="Unassembled WGS sequence"/>
</dbReference>
<dbReference type="Gene3D" id="1.10.260.170">
    <property type="match status" value="1"/>
</dbReference>
<dbReference type="InterPro" id="IPR030445">
    <property type="entry name" value="H3-K79_meTrfase"/>
</dbReference>
<accession>A0A4T0R7H9</accession>
<dbReference type="InterPro" id="IPR029063">
    <property type="entry name" value="SAM-dependent_MTases_sf"/>
</dbReference>
<comment type="activity regulation">
    <text evidence="11">Ubiquitination of histone H2B to form H2BK123ub1 is required for efficient DOT1 methyltransferase activity on histone H3.</text>
</comment>
<dbReference type="Pfam" id="PF08123">
    <property type="entry name" value="DOT1"/>
    <property type="match status" value="1"/>
</dbReference>
<feature type="domain" description="DOT1" evidence="12">
    <location>
        <begin position="139"/>
        <end position="469"/>
    </location>
</feature>
<dbReference type="GO" id="GO:0005634">
    <property type="term" value="C:nucleus"/>
    <property type="evidence" value="ECO:0007669"/>
    <property type="project" value="UniProtKB-SubCell"/>
</dbReference>
<keyword evidence="5 11" id="KW-0808">Transferase</keyword>
<dbReference type="GO" id="GO:0140956">
    <property type="term" value="F:histone H3K79 trimethyltransferase activity"/>
    <property type="evidence" value="ECO:0007669"/>
    <property type="project" value="UniProtKB-EC"/>
</dbReference>
<proteinExistence type="inferred from homology"/>
<evidence type="ECO:0000256" key="8">
    <source>
        <dbReference type="ARBA" id="ARBA00023242"/>
    </source>
</evidence>
<dbReference type="Gene3D" id="3.40.50.150">
    <property type="entry name" value="Vaccinia Virus protein VP39"/>
    <property type="match status" value="1"/>
</dbReference>
<evidence type="ECO:0000256" key="1">
    <source>
        <dbReference type="ARBA" id="ARBA00004123"/>
    </source>
</evidence>
<dbReference type="GO" id="GO:0000077">
    <property type="term" value="P:DNA damage checkpoint signaling"/>
    <property type="evidence" value="ECO:0007669"/>
    <property type="project" value="TreeGrafter"/>
</dbReference>
<dbReference type="FunFam" id="3.40.50.150:FF:000033">
    <property type="entry name" value="Histone-lysine N-methyltransferase, H3 lysine-79 specific"/>
    <property type="match status" value="1"/>
</dbReference>
<evidence type="ECO:0000256" key="4">
    <source>
        <dbReference type="ARBA" id="ARBA00022603"/>
    </source>
</evidence>
<evidence type="ECO:0000259" key="12">
    <source>
        <dbReference type="PROSITE" id="PS51569"/>
    </source>
</evidence>
<evidence type="ECO:0000256" key="5">
    <source>
        <dbReference type="ARBA" id="ARBA00022679"/>
    </source>
</evidence>
<comment type="similarity">
    <text evidence="11">Belongs to the class I-like SAM-binding methyltransferase superfamily. DOT1 family.</text>
</comment>
<dbReference type="EMBL" id="SPRO01000003">
    <property type="protein sequence ID" value="TIC33859.1"/>
    <property type="molecule type" value="Genomic_DNA"/>
</dbReference>
<evidence type="ECO:0000256" key="2">
    <source>
        <dbReference type="ARBA" id="ARBA00012190"/>
    </source>
</evidence>
<protein>
    <recommendedName>
        <fullName evidence="3 11">Histone-lysine N-methyltransferase, H3 lysine-79 specific</fullName>
        <ecNumber evidence="2 11">2.1.1.360</ecNumber>
    </recommendedName>
    <alternativeName>
        <fullName evidence="9 11">Histone H3-K79 methyltransferase</fullName>
    </alternativeName>
</protein>
<gene>
    <name evidence="13" type="ORF">E3Q10_00452</name>
</gene>
<comment type="subcellular location">
    <subcellularLocation>
        <location evidence="1 11">Nucleus</location>
    </subcellularLocation>
</comment>
<evidence type="ECO:0000256" key="9">
    <source>
        <dbReference type="ARBA" id="ARBA00029821"/>
    </source>
</evidence>
<evidence type="ECO:0000256" key="3">
    <source>
        <dbReference type="ARBA" id="ARBA00020987"/>
    </source>
</evidence>
<name>A0A4T0R7H9_9BASI</name>
<sequence>MSLFKNKKPGTSSNVKVNTTIKKSKQITDESLNIQQKKRKLESQTSPTVEKRDIKSDKLNYKGNWLRDNDTPVERHPITLKSVDNGLFDNTISSKQLVDMNIKQYIRCTFLFIRIFNFDDFSAENVPTITLTLPGRAFEEFPLLIPKNNENYSPLHDLIKTITLLVHHFVPPSSHSLFGVIPEDDADFITSNDTNILRLIQRSFNRREGTSFCNAVETFNKRFLELIDKNEITNHLNNAKGIHPRVWQHISDQTYQRVVGPRVNELRQYEAFSSNIYGEILSPFVAHIAHKLNIGPNSTFIDLGAGVGNLVLQMSLATGCKSFGVEQMNTPADLGFIQLEEGTKRSAMYGLLVGDMDFEKGDMCNSQKLNGLLPKADYILVNNSFSAELNERLSLIFLDLKDGVKIVSLKPFLSNNFRITDATVNSPLAILEMEKGEYFAGSVSWTDAGGSYYVHRVDRSKLNSYLKSK</sequence>
<evidence type="ECO:0000256" key="6">
    <source>
        <dbReference type="ARBA" id="ARBA00022691"/>
    </source>
</evidence>
<dbReference type="PANTHER" id="PTHR21451">
    <property type="entry name" value="HISTONE H3 METHYLTRANSFERASE"/>
    <property type="match status" value="1"/>
</dbReference>
<dbReference type="AlphaFoldDB" id="A0A4T0R7H9"/>
<dbReference type="EC" id="2.1.1.360" evidence="2 11"/>
<keyword evidence="4 11" id="KW-0489">Methyltransferase</keyword>
<dbReference type="CDD" id="cd02440">
    <property type="entry name" value="AdoMet_MTases"/>
    <property type="match status" value="1"/>
</dbReference>
<evidence type="ECO:0000313" key="14">
    <source>
        <dbReference type="Proteomes" id="UP000305647"/>
    </source>
</evidence>
<comment type="miscellaneous">
    <text evidence="11">In contrast to other lysine histone methyltransferases, it does not contain a SET domain, suggesting the existence of another mechanism for methylation of lysine residues of histones.</text>
</comment>
<reference evidence="13 14" key="1">
    <citation type="submission" date="2019-03" db="EMBL/GenBank/DDBJ databases">
        <title>Sequencing 25 genomes of Wallemia mellicola.</title>
        <authorList>
            <person name="Gostincar C."/>
        </authorList>
    </citation>
    <scope>NUCLEOTIDE SEQUENCE [LARGE SCALE GENOMIC DNA]</scope>
    <source>
        <strain evidence="13 14">EXF-8738</strain>
    </source>
</reference>
<evidence type="ECO:0000256" key="10">
    <source>
        <dbReference type="ARBA" id="ARBA00047770"/>
    </source>
</evidence>
<dbReference type="GO" id="GO:0006281">
    <property type="term" value="P:DNA repair"/>
    <property type="evidence" value="ECO:0007669"/>
    <property type="project" value="TreeGrafter"/>
</dbReference>
<keyword evidence="7 11" id="KW-0156">Chromatin regulator</keyword>
<evidence type="ECO:0000313" key="13">
    <source>
        <dbReference type="EMBL" id="TIC33859.1"/>
    </source>
</evidence>
<comment type="caution">
    <text evidence="13">The sequence shown here is derived from an EMBL/GenBank/DDBJ whole genome shotgun (WGS) entry which is preliminary data.</text>
</comment>
<evidence type="ECO:0000256" key="11">
    <source>
        <dbReference type="RuleBase" id="RU271113"/>
    </source>
</evidence>
<comment type="function">
    <text evidence="11">Histone methyltransferase that specifically trimethylates histone H3 to form H3K79me3. This methylation is required for telomere silencing and for the pachytene checkpoint during the meiotic cell cycle by allowing the recruitment of RAD9 to double strand breaks. Nucleosomes are preferred as substrate compared to free histone.</text>
</comment>
<dbReference type="GO" id="GO:0032259">
    <property type="term" value="P:methylation"/>
    <property type="evidence" value="ECO:0007669"/>
    <property type="project" value="UniProtKB-KW"/>
</dbReference>
<evidence type="ECO:0000256" key="7">
    <source>
        <dbReference type="ARBA" id="ARBA00022853"/>
    </source>
</evidence>
<dbReference type="PANTHER" id="PTHR21451:SF0">
    <property type="entry name" value="HISTONE-LYSINE N-METHYLTRANSFERASE, H3 LYSINE-79 SPECIFIC"/>
    <property type="match status" value="1"/>
</dbReference>
<comment type="catalytic activity">
    <reaction evidence="10 11">
        <text>L-lysyl(79)-[histone H3] + 3 S-adenosyl-L-methionine = N(6),N(6),N(6)-trimethyl-L-lysyl(79)-[histone H3] + 3 S-adenosyl-L-homocysteine + 3 H(+)</text>
        <dbReference type="Rhea" id="RHEA:60328"/>
        <dbReference type="Rhea" id="RHEA-COMP:15549"/>
        <dbReference type="Rhea" id="RHEA-COMP:15552"/>
        <dbReference type="ChEBI" id="CHEBI:15378"/>
        <dbReference type="ChEBI" id="CHEBI:29969"/>
        <dbReference type="ChEBI" id="CHEBI:57856"/>
        <dbReference type="ChEBI" id="CHEBI:59789"/>
        <dbReference type="ChEBI" id="CHEBI:61961"/>
        <dbReference type="EC" id="2.1.1.360"/>
    </reaction>
</comment>
<dbReference type="SUPFAM" id="SSF53335">
    <property type="entry name" value="S-adenosyl-L-methionine-dependent methyltransferases"/>
    <property type="match status" value="1"/>
</dbReference>
<dbReference type="PROSITE" id="PS51569">
    <property type="entry name" value="DOT1"/>
    <property type="match status" value="1"/>
</dbReference>